<evidence type="ECO:0000256" key="4">
    <source>
        <dbReference type="ARBA" id="ARBA00023136"/>
    </source>
</evidence>
<reference evidence="6 7" key="1">
    <citation type="journal article" date="2017" name="Appl. Environ. Microbiol.">
        <title>Parallel evolution of two clades of a major Atlantic endemic Vibrio parahaemolyticus pathogen lineage by independent acquisition of related pathogenicity islands.</title>
        <authorList>
            <person name="Xu F."/>
            <person name="Gonzalez-Escalona N."/>
            <person name="Drees K.P."/>
            <person name="Sebra R.P."/>
            <person name="Cooper V.S."/>
            <person name="Jones S.H."/>
            <person name="Whistler C.A."/>
        </authorList>
    </citation>
    <scope>NUCLEOTIDE SEQUENCE [LARGE SCALE GENOMIC DNA]</scope>
    <source>
        <strain evidence="6 7">MAVP-3</strain>
    </source>
</reference>
<evidence type="ECO:0000256" key="3">
    <source>
        <dbReference type="ARBA" id="ARBA00022989"/>
    </source>
</evidence>
<keyword evidence="2 5" id="KW-0812">Transmembrane</keyword>
<gene>
    <name evidence="6" type="ORF">CA163_02430</name>
</gene>
<dbReference type="EMBL" id="NIXT01000065">
    <property type="protein sequence ID" value="OXE34410.1"/>
    <property type="molecule type" value="Genomic_DNA"/>
</dbReference>
<keyword evidence="4 5" id="KW-0472">Membrane</keyword>
<sequence>MEVIVQKTVFKEVRQKLCTLAGLLIGFSLFINLLVLAIPLYMLQVYNRVISSYSTDTLLLLTIIVLAALFTMSIIDIARAQMSKS</sequence>
<organism evidence="6 7">
    <name type="scientific">Vibrio parahaemolyticus</name>
    <dbReference type="NCBI Taxonomy" id="670"/>
    <lineage>
        <taxon>Bacteria</taxon>
        <taxon>Pseudomonadati</taxon>
        <taxon>Pseudomonadota</taxon>
        <taxon>Gammaproteobacteria</taxon>
        <taxon>Vibrionales</taxon>
        <taxon>Vibrionaceae</taxon>
        <taxon>Vibrio</taxon>
    </lineage>
</organism>
<evidence type="ECO:0000313" key="7">
    <source>
        <dbReference type="Proteomes" id="UP000214596"/>
    </source>
</evidence>
<dbReference type="GO" id="GO:0005524">
    <property type="term" value="F:ATP binding"/>
    <property type="evidence" value="ECO:0007669"/>
    <property type="project" value="InterPro"/>
</dbReference>
<evidence type="ECO:0000256" key="2">
    <source>
        <dbReference type="ARBA" id="ARBA00022692"/>
    </source>
</evidence>
<proteinExistence type="predicted"/>
<comment type="caution">
    <text evidence="6">The sequence shown here is derived from an EMBL/GenBank/DDBJ whole genome shotgun (WGS) entry which is preliminary data.</text>
</comment>
<evidence type="ECO:0000256" key="5">
    <source>
        <dbReference type="SAM" id="Phobius"/>
    </source>
</evidence>
<dbReference type="GO" id="GO:0005886">
    <property type="term" value="C:plasma membrane"/>
    <property type="evidence" value="ECO:0007669"/>
    <property type="project" value="UniProtKB-SubCell"/>
</dbReference>
<dbReference type="SUPFAM" id="SSF90123">
    <property type="entry name" value="ABC transporter transmembrane region"/>
    <property type="match status" value="1"/>
</dbReference>
<evidence type="ECO:0000256" key="1">
    <source>
        <dbReference type="ARBA" id="ARBA00004651"/>
    </source>
</evidence>
<protein>
    <recommendedName>
        <fullName evidence="8">Type I secretion system permease/ATPase</fullName>
    </recommendedName>
</protein>
<dbReference type="AlphaFoldDB" id="A0A227JH96"/>
<dbReference type="Proteomes" id="UP000214596">
    <property type="component" value="Unassembled WGS sequence"/>
</dbReference>
<dbReference type="InterPro" id="IPR036640">
    <property type="entry name" value="ABC1_TM_sf"/>
</dbReference>
<keyword evidence="3 5" id="KW-1133">Transmembrane helix</keyword>
<feature type="transmembrane region" description="Helical" evidence="5">
    <location>
        <begin position="58"/>
        <end position="78"/>
    </location>
</feature>
<feature type="transmembrane region" description="Helical" evidence="5">
    <location>
        <begin position="20"/>
        <end position="46"/>
    </location>
</feature>
<evidence type="ECO:0008006" key="8">
    <source>
        <dbReference type="Google" id="ProtNLM"/>
    </source>
</evidence>
<accession>A0A227JH96</accession>
<feature type="non-terminal residue" evidence="6">
    <location>
        <position position="85"/>
    </location>
</feature>
<name>A0A227JH96_VIBPH</name>
<comment type="subcellular location">
    <subcellularLocation>
        <location evidence="1">Cell membrane</location>
        <topology evidence="1">Multi-pass membrane protein</topology>
    </subcellularLocation>
</comment>
<evidence type="ECO:0000313" key="6">
    <source>
        <dbReference type="EMBL" id="OXE34410.1"/>
    </source>
</evidence>